<gene>
    <name evidence="4" type="ORF">DME_LOCUS7984</name>
</gene>
<dbReference type="SUPFAM" id="SSF54001">
    <property type="entry name" value="Cysteine proteinases"/>
    <property type="match status" value="1"/>
</dbReference>
<proteinExistence type="inferred from homology"/>
<dbReference type="Proteomes" id="UP000038040">
    <property type="component" value="Unplaced"/>
</dbReference>
<evidence type="ECO:0000313" key="5">
    <source>
        <dbReference type="Proteomes" id="UP000038040"/>
    </source>
</evidence>
<evidence type="ECO:0000313" key="7">
    <source>
        <dbReference type="WBParaSite" id="DME_0000397901-mRNA-1"/>
    </source>
</evidence>
<comment type="similarity">
    <text evidence="1">Belongs to the aldehyde dehydrogenase family.</text>
</comment>
<evidence type="ECO:0000256" key="2">
    <source>
        <dbReference type="ARBA" id="ARBA00023002"/>
    </source>
</evidence>
<dbReference type="STRING" id="318479.A0A0N4UA31"/>
<evidence type="ECO:0000313" key="6">
    <source>
        <dbReference type="Proteomes" id="UP000274756"/>
    </source>
</evidence>
<keyword evidence="2" id="KW-0560">Oxidoreductase</keyword>
<accession>A0A0N4UA31</accession>
<dbReference type="InterPro" id="IPR016160">
    <property type="entry name" value="Ald_DH_CS_CYS"/>
</dbReference>
<dbReference type="PROSITE" id="PS00070">
    <property type="entry name" value="ALDEHYDE_DEHYDR_CYS"/>
    <property type="match status" value="1"/>
</dbReference>
<dbReference type="GO" id="GO:0016620">
    <property type="term" value="F:oxidoreductase activity, acting on the aldehyde or oxo group of donors, NAD or NADP as acceptor"/>
    <property type="evidence" value="ECO:0007669"/>
    <property type="project" value="InterPro"/>
</dbReference>
<dbReference type="PANTHER" id="PTHR11699">
    <property type="entry name" value="ALDEHYDE DEHYDROGENASE-RELATED"/>
    <property type="match status" value="1"/>
</dbReference>
<reference evidence="4 6" key="2">
    <citation type="submission" date="2018-11" db="EMBL/GenBank/DDBJ databases">
        <authorList>
            <consortium name="Pathogen Informatics"/>
        </authorList>
    </citation>
    <scope>NUCLEOTIDE SEQUENCE [LARGE SCALE GENOMIC DNA]</scope>
</reference>
<dbReference type="Gene3D" id="3.40.309.10">
    <property type="entry name" value="Aldehyde Dehydrogenase, Chain A, domain 2"/>
    <property type="match status" value="1"/>
</dbReference>
<feature type="domain" description="Aldehyde dehydrogenase" evidence="3">
    <location>
        <begin position="229"/>
        <end position="659"/>
    </location>
</feature>
<name>A0A0N4UA31_DRAME</name>
<dbReference type="InterPro" id="IPR016162">
    <property type="entry name" value="Ald_DH_N"/>
</dbReference>
<dbReference type="WBParaSite" id="DME_0000397901-mRNA-1">
    <property type="protein sequence ID" value="DME_0000397901-mRNA-1"/>
    <property type="gene ID" value="DME_0000397901"/>
</dbReference>
<sequence>MSGEKFSTLGIRDGDIIFFMRHSSKTDLENAIKSVVEDCDVFHVGMFCSNMHSIVHTTQKNGVVIEAIDVVLHEIDADRIEIYSIKAAKIYSDEASKWAKSKFGCAYNDIFSNKCRNSFGLEAYYCCQFIIKAYESCKFDLHCPPYTLNFTDPSNGYILPFWSNYYAKLSLKVPQGEPGSHPANLKRAKLLELRFSKNFRQMSKKFRISRTINEVLHFAFGATMSPAKSETTKIFDVIQPRNGEILTKCFCADKSLIDSVVKDARMVQPMWHKMGAQKRDLAYMETLDSGKPICESRIDIASCVDCFDFYSGVAHNLAEREPWGVVGAIGVWNYPLQTAVWKVAPALICGNAIVYKPSPLAPITSFILAKILQHSGLPDGIFSVLQGDGETGKFICEHEGIGKVTFTGSSATGAKVLASCSLPGRLKPATLELGGKSSCIIFGDADINMAVAGALMANFYAQGQVCSNASKILVHHSVYDEFKEKVVRATKSIVVGDPLKEETRHGALISKEHLLNVKSFIKEAINEGAKLLCGGDEIIVSGVEGGFYLSPAILEGINKCMRVYHKEVFGAVMLLLPFDKTEDAIEIANDTPFGLAAGLFTSDLKKAYAVSSKLKAGNIYVNTYNDISPMVPFGGMKQSGFGRENGIAALEAFSQIKSVFVNTSNQLDNPFS</sequence>
<dbReference type="EMBL" id="UYYG01001164">
    <property type="protein sequence ID" value="VDN58011.1"/>
    <property type="molecule type" value="Genomic_DNA"/>
</dbReference>
<organism evidence="5 7">
    <name type="scientific">Dracunculus medinensis</name>
    <name type="common">Guinea worm</name>
    <dbReference type="NCBI Taxonomy" id="318479"/>
    <lineage>
        <taxon>Eukaryota</taxon>
        <taxon>Metazoa</taxon>
        <taxon>Ecdysozoa</taxon>
        <taxon>Nematoda</taxon>
        <taxon>Chromadorea</taxon>
        <taxon>Rhabditida</taxon>
        <taxon>Spirurina</taxon>
        <taxon>Dracunculoidea</taxon>
        <taxon>Dracunculidae</taxon>
        <taxon>Dracunculus</taxon>
    </lineage>
</organism>
<evidence type="ECO:0000256" key="1">
    <source>
        <dbReference type="ARBA" id="ARBA00009986"/>
    </source>
</evidence>
<evidence type="ECO:0000259" key="3">
    <source>
        <dbReference type="Pfam" id="PF00171"/>
    </source>
</evidence>
<dbReference type="InterPro" id="IPR038765">
    <property type="entry name" value="Papain-like_cys_pep_sf"/>
</dbReference>
<reference evidence="7" key="1">
    <citation type="submission" date="2016-04" db="UniProtKB">
        <authorList>
            <consortium name="WormBaseParasite"/>
        </authorList>
    </citation>
    <scope>IDENTIFICATION</scope>
</reference>
<keyword evidence="6" id="KW-1185">Reference proteome</keyword>
<dbReference type="InterPro" id="IPR015590">
    <property type="entry name" value="Aldehyde_DH_dom"/>
</dbReference>
<dbReference type="OrthoDB" id="310895at2759"/>
<dbReference type="Pfam" id="PF00171">
    <property type="entry name" value="Aldedh"/>
    <property type="match status" value="1"/>
</dbReference>
<dbReference type="FunFam" id="3.40.309.10:FF:000012">
    <property type="entry name" value="Betaine aldehyde dehydrogenase"/>
    <property type="match status" value="1"/>
</dbReference>
<protein>
    <submittedName>
        <fullName evidence="7">Aldedh domain-containing protein</fullName>
    </submittedName>
</protein>
<dbReference type="Pfam" id="PF05708">
    <property type="entry name" value="Peptidase_C92"/>
    <property type="match status" value="1"/>
</dbReference>
<evidence type="ECO:0000313" key="4">
    <source>
        <dbReference type="EMBL" id="VDN58011.1"/>
    </source>
</evidence>
<dbReference type="InterPro" id="IPR016163">
    <property type="entry name" value="Ald_DH_C"/>
</dbReference>
<dbReference type="AlphaFoldDB" id="A0A0N4UA31"/>
<dbReference type="Gene3D" id="3.40.605.10">
    <property type="entry name" value="Aldehyde Dehydrogenase, Chain A, domain 1"/>
    <property type="match status" value="1"/>
</dbReference>
<dbReference type="SUPFAM" id="SSF53720">
    <property type="entry name" value="ALDH-like"/>
    <property type="match status" value="1"/>
</dbReference>
<dbReference type="InterPro" id="IPR016161">
    <property type="entry name" value="Ald_DH/histidinol_DH"/>
</dbReference>
<dbReference type="InterPro" id="IPR024453">
    <property type="entry name" value="Peptidase_C92"/>
</dbReference>
<dbReference type="Proteomes" id="UP000274756">
    <property type="component" value="Unassembled WGS sequence"/>
</dbReference>
<dbReference type="Gene3D" id="3.90.1720.10">
    <property type="entry name" value="endopeptidase domain like (from Nostoc punctiforme)"/>
    <property type="match status" value="1"/>
</dbReference>
<dbReference type="FunFam" id="3.40.605.10:FF:000026">
    <property type="entry name" value="Aldehyde dehydrogenase, putative"/>
    <property type="match status" value="1"/>
</dbReference>